<evidence type="ECO:0008006" key="4">
    <source>
        <dbReference type="Google" id="ProtNLM"/>
    </source>
</evidence>
<evidence type="ECO:0000256" key="1">
    <source>
        <dbReference type="SAM" id="SignalP"/>
    </source>
</evidence>
<feature type="signal peptide" evidence="1">
    <location>
        <begin position="1"/>
        <end position="16"/>
    </location>
</feature>
<gene>
    <name evidence="2" type="ORF">PMAYCL1PPCAC_15967</name>
</gene>
<comment type="caution">
    <text evidence="2">The sequence shown here is derived from an EMBL/GenBank/DDBJ whole genome shotgun (WGS) entry which is preliminary data.</text>
</comment>
<feature type="non-terminal residue" evidence="2">
    <location>
        <position position="126"/>
    </location>
</feature>
<proteinExistence type="predicted"/>
<reference evidence="3" key="1">
    <citation type="submission" date="2022-10" db="EMBL/GenBank/DDBJ databases">
        <title>Genome assembly of Pristionchus species.</title>
        <authorList>
            <person name="Yoshida K."/>
            <person name="Sommer R.J."/>
        </authorList>
    </citation>
    <scope>NUCLEOTIDE SEQUENCE [LARGE SCALE GENOMIC DNA]</scope>
    <source>
        <strain evidence="3">RS5460</strain>
    </source>
</reference>
<keyword evidence="1" id="KW-0732">Signal</keyword>
<evidence type="ECO:0000313" key="3">
    <source>
        <dbReference type="Proteomes" id="UP001328107"/>
    </source>
</evidence>
<protein>
    <recommendedName>
        <fullName evidence="4">Ribosomal protein</fullName>
    </recommendedName>
</protein>
<keyword evidence="3" id="KW-1185">Reference proteome</keyword>
<dbReference type="EMBL" id="BTRK01000004">
    <property type="protein sequence ID" value="GMR45772.1"/>
    <property type="molecule type" value="Genomic_DNA"/>
</dbReference>
<dbReference type="AlphaFoldDB" id="A0AAN5CJX3"/>
<feature type="chain" id="PRO_5042969561" description="Ribosomal protein" evidence="1">
    <location>
        <begin position="17"/>
        <end position="126"/>
    </location>
</feature>
<accession>A0AAN5CJX3</accession>
<dbReference type="Proteomes" id="UP001328107">
    <property type="component" value="Unassembled WGS sequence"/>
</dbReference>
<sequence length="126" mass="13157">MQTLVLPVLLAPDLLGVSLEDGAARLHSRVYVRSVDDVARGRLEGGVCDLHVSGGGVGSERLLDLILSVGALHALEDECGIGRVELDDLIEANRLHRMSNFGENGAENGAGVLSSGHDDVAIASFS</sequence>
<name>A0AAN5CJX3_9BILA</name>
<organism evidence="2 3">
    <name type="scientific">Pristionchus mayeri</name>
    <dbReference type="NCBI Taxonomy" id="1317129"/>
    <lineage>
        <taxon>Eukaryota</taxon>
        <taxon>Metazoa</taxon>
        <taxon>Ecdysozoa</taxon>
        <taxon>Nematoda</taxon>
        <taxon>Chromadorea</taxon>
        <taxon>Rhabditida</taxon>
        <taxon>Rhabditina</taxon>
        <taxon>Diplogasteromorpha</taxon>
        <taxon>Diplogasteroidea</taxon>
        <taxon>Neodiplogasteridae</taxon>
        <taxon>Pristionchus</taxon>
    </lineage>
</organism>
<evidence type="ECO:0000313" key="2">
    <source>
        <dbReference type="EMBL" id="GMR45772.1"/>
    </source>
</evidence>